<dbReference type="GO" id="GO:0030254">
    <property type="term" value="P:protein secretion by the type III secretion system"/>
    <property type="evidence" value="ECO:0007669"/>
    <property type="project" value="InterPro"/>
</dbReference>
<dbReference type="CDD" id="cd16364">
    <property type="entry name" value="T3SC_I-like"/>
    <property type="match status" value="1"/>
</dbReference>
<dbReference type="RefSeq" id="WP_207861877.1">
    <property type="nucleotide sequence ID" value="NZ_JAFREP010000029.1"/>
</dbReference>
<dbReference type="SUPFAM" id="SSF69635">
    <property type="entry name" value="Type III secretory system chaperone-like"/>
    <property type="match status" value="1"/>
</dbReference>
<dbReference type="AlphaFoldDB" id="A0A8J7QL49"/>
<evidence type="ECO:0000313" key="2">
    <source>
        <dbReference type="Proteomes" id="UP000664417"/>
    </source>
</evidence>
<dbReference type="Gene3D" id="3.30.1460.10">
    <property type="match status" value="1"/>
</dbReference>
<dbReference type="InterPro" id="IPR010261">
    <property type="entry name" value="Tir_chaperone"/>
</dbReference>
<comment type="caution">
    <text evidence="1">The sequence shown here is derived from an EMBL/GenBank/DDBJ whole genome shotgun (WGS) entry which is preliminary data.</text>
</comment>
<sequence length="150" mass="16490">MSEPLYLEMLASLQEEIGVAIPPPVDGRVVIRVNDQFDVVLSQRPNHPELALFSAVKTFNDAELTQGLTTLMAGGAAAQSGTITPAYVKNGQQAVLRSRLRTKNLSYETFRTWLITFFDALGEWQNRLAVPAVPEDCDDTLFLLAHAIAC</sequence>
<accession>A0A8J7QL49</accession>
<dbReference type="Proteomes" id="UP000664417">
    <property type="component" value="Unassembled WGS sequence"/>
</dbReference>
<protein>
    <submittedName>
        <fullName evidence="1">Type III secretion system chaperone</fullName>
    </submittedName>
</protein>
<dbReference type="EMBL" id="JAFREP010000029">
    <property type="protein sequence ID" value="MBO1321905.1"/>
    <property type="molecule type" value="Genomic_DNA"/>
</dbReference>
<evidence type="ECO:0000313" key="1">
    <source>
        <dbReference type="EMBL" id="MBO1321905.1"/>
    </source>
</evidence>
<reference evidence="1" key="1">
    <citation type="submission" date="2021-03" db="EMBL/GenBank/DDBJ databases">
        <authorList>
            <person name="Wang G."/>
        </authorList>
    </citation>
    <scope>NUCLEOTIDE SEQUENCE</scope>
    <source>
        <strain evidence="1">KCTC 12899</strain>
    </source>
</reference>
<name>A0A8J7QL49_9BACT</name>
<dbReference type="Pfam" id="PF05932">
    <property type="entry name" value="CesT"/>
    <property type="match status" value="1"/>
</dbReference>
<organism evidence="1 2">
    <name type="scientific">Acanthopleuribacter pedis</name>
    <dbReference type="NCBI Taxonomy" id="442870"/>
    <lineage>
        <taxon>Bacteria</taxon>
        <taxon>Pseudomonadati</taxon>
        <taxon>Acidobacteriota</taxon>
        <taxon>Holophagae</taxon>
        <taxon>Acanthopleuribacterales</taxon>
        <taxon>Acanthopleuribacteraceae</taxon>
        <taxon>Acanthopleuribacter</taxon>
    </lineage>
</organism>
<keyword evidence="2" id="KW-1185">Reference proteome</keyword>
<proteinExistence type="predicted"/>
<gene>
    <name evidence="1" type="ORF">J3U88_25720</name>
</gene>